<dbReference type="RefSeq" id="XP_025402053.1">
    <property type="nucleotide sequence ID" value="XM_025547872.1"/>
</dbReference>
<keyword evidence="3" id="KW-1185">Reference proteome</keyword>
<evidence type="ECO:0000256" key="1">
    <source>
        <dbReference type="SAM" id="MobiDB-lite"/>
    </source>
</evidence>
<dbReference type="VEuPathDB" id="FungiDB:BO70DRAFT_427284"/>
<accession>A0A317WTK2</accession>
<dbReference type="AlphaFoldDB" id="A0A317WTK2"/>
<dbReference type="EMBL" id="MSFL01000005">
    <property type="protein sequence ID" value="PWY88517.1"/>
    <property type="molecule type" value="Genomic_DNA"/>
</dbReference>
<reference evidence="2 3" key="1">
    <citation type="submission" date="2016-12" db="EMBL/GenBank/DDBJ databases">
        <title>The genomes of Aspergillus section Nigri reveals drivers in fungal speciation.</title>
        <authorList>
            <consortium name="DOE Joint Genome Institute"/>
            <person name="Vesth T.C."/>
            <person name="Nybo J."/>
            <person name="Theobald S."/>
            <person name="Brandl J."/>
            <person name="Frisvad J.C."/>
            <person name="Nielsen K.F."/>
            <person name="Lyhne E.K."/>
            <person name="Kogle M.E."/>
            <person name="Kuo A."/>
            <person name="Riley R."/>
            <person name="Clum A."/>
            <person name="Nolan M."/>
            <person name="Lipzen A."/>
            <person name="Salamov A."/>
            <person name="Henrissat B."/>
            <person name="Wiebenga A."/>
            <person name="De Vries R.P."/>
            <person name="Grigoriev I.V."/>
            <person name="Mortensen U.H."/>
            <person name="Andersen M.R."/>
            <person name="Baker S.E."/>
        </authorList>
    </citation>
    <scope>NUCLEOTIDE SEQUENCE [LARGE SCALE GENOMIC DNA]</scope>
    <source>
        <strain evidence="2 3">CBS 117.55</strain>
    </source>
</reference>
<evidence type="ECO:0000313" key="2">
    <source>
        <dbReference type="EMBL" id="PWY88517.1"/>
    </source>
</evidence>
<name>A0A317WTK2_9EURO</name>
<feature type="region of interest" description="Disordered" evidence="1">
    <location>
        <begin position="50"/>
        <end position="73"/>
    </location>
</feature>
<gene>
    <name evidence="2" type="ORF">BO70DRAFT_427284</name>
</gene>
<dbReference type="GeneID" id="37070109"/>
<evidence type="ECO:0000313" key="3">
    <source>
        <dbReference type="Proteomes" id="UP000247233"/>
    </source>
</evidence>
<proteinExistence type="predicted"/>
<comment type="caution">
    <text evidence="2">The sequence shown here is derived from an EMBL/GenBank/DDBJ whole genome shotgun (WGS) entry which is preliminary data.</text>
</comment>
<protein>
    <submittedName>
        <fullName evidence="2">Uncharacterized protein</fullName>
    </submittedName>
</protein>
<dbReference type="Proteomes" id="UP000247233">
    <property type="component" value="Unassembled WGS sequence"/>
</dbReference>
<sequence>DGQSSIGNVYHGWESLLGGIGHKFGGEAEDEDGNRGGGAAAHVTAVPAISGLNANHEKKQQKHGLSPPRQLLC</sequence>
<feature type="non-terminal residue" evidence="2">
    <location>
        <position position="1"/>
    </location>
</feature>
<organism evidence="2 3">
    <name type="scientific">Aspergillus heteromorphus CBS 117.55</name>
    <dbReference type="NCBI Taxonomy" id="1448321"/>
    <lineage>
        <taxon>Eukaryota</taxon>
        <taxon>Fungi</taxon>
        <taxon>Dikarya</taxon>
        <taxon>Ascomycota</taxon>
        <taxon>Pezizomycotina</taxon>
        <taxon>Eurotiomycetes</taxon>
        <taxon>Eurotiomycetidae</taxon>
        <taxon>Eurotiales</taxon>
        <taxon>Aspergillaceae</taxon>
        <taxon>Aspergillus</taxon>
        <taxon>Aspergillus subgen. Circumdati</taxon>
    </lineage>
</organism>